<dbReference type="AlphaFoldDB" id="A0A2G9UHQ6"/>
<accession>A0A2G9UHQ6</accession>
<organism evidence="1 2">
    <name type="scientific">Teladorsagia circumcincta</name>
    <name type="common">Brown stomach worm</name>
    <name type="synonym">Ostertagia circumcincta</name>
    <dbReference type="NCBI Taxonomy" id="45464"/>
    <lineage>
        <taxon>Eukaryota</taxon>
        <taxon>Metazoa</taxon>
        <taxon>Ecdysozoa</taxon>
        <taxon>Nematoda</taxon>
        <taxon>Chromadorea</taxon>
        <taxon>Rhabditida</taxon>
        <taxon>Rhabditina</taxon>
        <taxon>Rhabditomorpha</taxon>
        <taxon>Strongyloidea</taxon>
        <taxon>Trichostrongylidae</taxon>
        <taxon>Teladorsagia</taxon>
    </lineage>
</organism>
<dbReference type="EMBL" id="KZ346518">
    <property type="protein sequence ID" value="PIO69787.1"/>
    <property type="molecule type" value="Genomic_DNA"/>
</dbReference>
<sequence>MARTVQRCRSYSWKANMLENTCALCATPMEKISPLQ</sequence>
<gene>
    <name evidence="1" type="ORF">TELCIR_08382</name>
</gene>
<evidence type="ECO:0000313" key="1">
    <source>
        <dbReference type="EMBL" id="PIO69787.1"/>
    </source>
</evidence>
<evidence type="ECO:0000313" key="2">
    <source>
        <dbReference type="Proteomes" id="UP000230423"/>
    </source>
</evidence>
<proteinExistence type="predicted"/>
<reference evidence="1 2" key="1">
    <citation type="submission" date="2015-09" db="EMBL/GenBank/DDBJ databases">
        <title>Draft genome of the parasitic nematode Teladorsagia circumcincta isolate WARC Sus (inbred).</title>
        <authorList>
            <person name="Mitreva M."/>
        </authorList>
    </citation>
    <scope>NUCLEOTIDE SEQUENCE [LARGE SCALE GENOMIC DNA]</scope>
    <source>
        <strain evidence="1 2">S</strain>
    </source>
</reference>
<keyword evidence="2" id="KW-1185">Reference proteome</keyword>
<dbReference type="Proteomes" id="UP000230423">
    <property type="component" value="Unassembled WGS sequence"/>
</dbReference>
<name>A0A2G9UHQ6_TELCI</name>
<protein>
    <submittedName>
        <fullName evidence="1">Uncharacterized protein</fullName>
    </submittedName>
</protein>